<dbReference type="PRINTS" id="PR00040">
    <property type="entry name" value="HTHMERR"/>
</dbReference>
<evidence type="ECO:0000313" key="3">
    <source>
        <dbReference type="EMBL" id="GAA3622317.1"/>
    </source>
</evidence>
<dbReference type="EMBL" id="BAABDQ010000067">
    <property type="protein sequence ID" value="GAA3622317.1"/>
    <property type="molecule type" value="Genomic_DNA"/>
</dbReference>
<dbReference type="Pfam" id="PF07739">
    <property type="entry name" value="TipAS"/>
    <property type="match status" value="1"/>
</dbReference>
<sequence>MTNDRGWRVGELAQATGLTVRTLHHYDHIGLLKPSARNTGGHRVYLEADVVALYRIISLRGLGLRLDQIKDFGASPPDARDVLAEQLRQVERRLAVGRQLRETLVSALARLDAGETIDVVPLIKETTFSQEALHEHLGEEEVARLSRHTASLGVVGQHAIGVEWPQLYARAQAEMEAGTPAEAPEVRAIVDRMDELSALFNEGEPRPHAGVRAVWLRHGGSAYAELVDYLDRARAARDA</sequence>
<keyword evidence="4" id="KW-1185">Reference proteome</keyword>
<dbReference type="PANTHER" id="PTHR30204:SF90">
    <property type="entry name" value="HTH-TYPE TRANSCRIPTIONAL ACTIVATOR MTA"/>
    <property type="match status" value="1"/>
</dbReference>
<dbReference type="RefSeq" id="WP_345579585.1">
    <property type="nucleotide sequence ID" value="NZ_BAABDQ010000067.1"/>
</dbReference>
<keyword evidence="1" id="KW-0238">DNA-binding</keyword>
<organism evidence="3 4">
    <name type="scientific">Nonomuraea rosea</name>
    <dbReference type="NCBI Taxonomy" id="638574"/>
    <lineage>
        <taxon>Bacteria</taxon>
        <taxon>Bacillati</taxon>
        <taxon>Actinomycetota</taxon>
        <taxon>Actinomycetes</taxon>
        <taxon>Streptosporangiales</taxon>
        <taxon>Streptosporangiaceae</taxon>
        <taxon>Nonomuraea</taxon>
    </lineage>
</organism>
<dbReference type="InterPro" id="IPR047057">
    <property type="entry name" value="MerR_fam"/>
</dbReference>
<dbReference type="SMART" id="SM00422">
    <property type="entry name" value="HTH_MERR"/>
    <property type="match status" value="1"/>
</dbReference>
<feature type="domain" description="HTH merR-type" evidence="2">
    <location>
        <begin position="6"/>
        <end position="75"/>
    </location>
</feature>
<dbReference type="SUPFAM" id="SSF46955">
    <property type="entry name" value="Putative DNA-binding domain"/>
    <property type="match status" value="1"/>
</dbReference>
<dbReference type="Pfam" id="PF13411">
    <property type="entry name" value="MerR_1"/>
    <property type="match status" value="1"/>
</dbReference>
<comment type="caution">
    <text evidence="3">The sequence shown here is derived from an EMBL/GenBank/DDBJ whole genome shotgun (WGS) entry which is preliminary data.</text>
</comment>
<dbReference type="PROSITE" id="PS00552">
    <property type="entry name" value="HTH_MERR_1"/>
    <property type="match status" value="1"/>
</dbReference>
<dbReference type="Proteomes" id="UP001500630">
    <property type="component" value="Unassembled WGS sequence"/>
</dbReference>
<dbReference type="PANTHER" id="PTHR30204">
    <property type="entry name" value="REDOX-CYCLING DRUG-SENSING TRANSCRIPTIONAL ACTIVATOR SOXR"/>
    <property type="match status" value="1"/>
</dbReference>
<dbReference type="InterPro" id="IPR009061">
    <property type="entry name" value="DNA-bd_dom_put_sf"/>
</dbReference>
<accession>A0ABP7A1I6</accession>
<gene>
    <name evidence="3" type="ORF">GCM10022419_129960</name>
</gene>
<dbReference type="InterPro" id="IPR000551">
    <property type="entry name" value="MerR-type_HTH_dom"/>
</dbReference>
<evidence type="ECO:0000256" key="1">
    <source>
        <dbReference type="ARBA" id="ARBA00023125"/>
    </source>
</evidence>
<proteinExistence type="predicted"/>
<name>A0ABP7A1I6_9ACTN</name>
<evidence type="ECO:0000313" key="4">
    <source>
        <dbReference type="Proteomes" id="UP001500630"/>
    </source>
</evidence>
<dbReference type="Gene3D" id="1.10.1660.10">
    <property type="match status" value="1"/>
</dbReference>
<dbReference type="InterPro" id="IPR012925">
    <property type="entry name" value="TipAS_dom"/>
</dbReference>
<evidence type="ECO:0000259" key="2">
    <source>
        <dbReference type="PROSITE" id="PS50937"/>
    </source>
</evidence>
<protein>
    <submittedName>
        <fullName evidence="3">MerR family transcriptional regulator</fullName>
    </submittedName>
</protein>
<dbReference type="PROSITE" id="PS50937">
    <property type="entry name" value="HTH_MERR_2"/>
    <property type="match status" value="1"/>
</dbReference>
<reference evidence="4" key="1">
    <citation type="journal article" date="2019" name="Int. J. Syst. Evol. Microbiol.">
        <title>The Global Catalogue of Microorganisms (GCM) 10K type strain sequencing project: providing services to taxonomists for standard genome sequencing and annotation.</title>
        <authorList>
            <consortium name="The Broad Institute Genomics Platform"/>
            <consortium name="The Broad Institute Genome Sequencing Center for Infectious Disease"/>
            <person name="Wu L."/>
            <person name="Ma J."/>
        </authorList>
    </citation>
    <scope>NUCLEOTIDE SEQUENCE [LARGE SCALE GENOMIC DNA]</scope>
    <source>
        <strain evidence="4">JCM 17326</strain>
    </source>
</reference>